<feature type="transmembrane region" description="Helical" evidence="16">
    <location>
        <begin position="370"/>
        <end position="393"/>
    </location>
</feature>
<keyword evidence="10 16" id="KW-1133">Transmembrane helix</keyword>
<dbReference type="PANTHER" id="PTHR43507:SF20">
    <property type="entry name" value="NADH-UBIQUINONE OXIDOREDUCTASE CHAIN 4"/>
    <property type="match status" value="1"/>
</dbReference>
<evidence type="ECO:0000256" key="14">
    <source>
        <dbReference type="ARBA" id="ARBA00023136"/>
    </source>
</evidence>
<protein>
    <recommendedName>
        <fullName evidence="4 16">NADH-ubiquinone oxidoreductase chain 4</fullName>
        <ecNumber evidence="3 16">7.1.1.2</ecNumber>
    </recommendedName>
</protein>
<evidence type="ECO:0000256" key="12">
    <source>
        <dbReference type="ARBA" id="ARBA00023075"/>
    </source>
</evidence>
<keyword evidence="14 16" id="KW-0472">Membrane</keyword>
<evidence type="ECO:0000256" key="11">
    <source>
        <dbReference type="ARBA" id="ARBA00023027"/>
    </source>
</evidence>
<evidence type="ECO:0000256" key="13">
    <source>
        <dbReference type="ARBA" id="ARBA00023128"/>
    </source>
</evidence>
<feature type="transmembrane region" description="Helical" evidence="16">
    <location>
        <begin position="238"/>
        <end position="259"/>
    </location>
</feature>
<sequence>MISLLLGFVFMLIFSSFWSSTYILFIFLTVISLVFMQQNFLMSLNWLFLGNQLSMLMVFLSIFLCLLSLVSTPSQKSNRYILCLIMLGFILTMAFSSNNILSFYVFFEASLIPTLMLIICWGYQPERLQAGSYMMLYTVSASLPLLFLILNHSFNMSSLNILVLSNLENPIYSDIFILFLYGAFLVKLPMYSVHLWLPKAHVEAPLAGSMILAGILLKLGGFGLFLMNKCFDLVTKSYVMMILMSLSIWGSFLACLMCLRQTDMKALVAYSSVAHMGLVVVGVLSNQQWGLASAIIMMFAHGVTSSAMFCMTYFTYEKVNTRSMFYLKGLLQLYPILSYFWFIFCCVNMAAPPTLNLISELLIVPCLWNISLYMILVMGLLVFFSACYNMYLYTSLNHGFFSSYCLPAKNMKSFEILSLILHGLPLLLLLKSEFFIMILLEF</sequence>
<evidence type="ECO:0000313" key="18">
    <source>
        <dbReference type="EMBL" id="QCT09602.1"/>
    </source>
</evidence>
<keyword evidence="6 16" id="KW-0679">Respiratory chain</keyword>
<dbReference type="GO" id="GO:0008137">
    <property type="term" value="F:NADH dehydrogenase (ubiquinone) activity"/>
    <property type="evidence" value="ECO:0007669"/>
    <property type="project" value="UniProtKB-UniRule"/>
</dbReference>
<evidence type="ECO:0000256" key="5">
    <source>
        <dbReference type="ARBA" id="ARBA00022448"/>
    </source>
</evidence>
<feature type="transmembrane region" description="Helical" evidence="16">
    <location>
        <begin position="135"/>
        <end position="155"/>
    </location>
</feature>
<organism evidence="18">
    <name type="scientific">Pseudosuccinea columella</name>
    <name type="common">American ribbed fluke snail</name>
    <name type="synonym">Lymnaea columella</name>
    <dbReference type="NCBI Taxonomy" id="31228"/>
    <lineage>
        <taxon>Eukaryota</taxon>
        <taxon>Metazoa</taxon>
        <taxon>Spiralia</taxon>
        <taxon>Lophotrochozoa</taxon>
        <taxon>Mollusca</taxon>
        <taxon>Gastropoda</taxon>
        <taxon>Heterobranchia</taxon>
        <taxon>Euthyneura</taxon>
        <taxon>Panpulmonata</taxon>
        <taxon>Hygrophila</taxon>
        <taxon>Lymnaeoidea</taxon>
        <taxon>Lymnaeidae</taxon>
        <taxon>Pseudosuccinea</taxon>
    </lineage>
</organism>
<keyword evidence="8" id="KW-1278">Translocase</keyword>
<evidence type="ECO:0000256" key="2">
    <source>
        <dbReference type="ARBA" id="ARBA00009025"/>
    </source>
</evidence>
<evidence type="ECO:0000256" key="10">
    <source>
        <dbReference type="ARBA" id="ARBA00022989"/>
    </source>
</evidence>
<dbReference type="InterPro" id="IPR001750">
    <property type="entry name" value="ND/Mrp_TM"/>
</dbReference>
<dbReference type="GO" id="GO:0003954">
    <property type="term" value="F:NADH dehydrogenase activity"/>
    <property type="evidence" value="ECO:0007669"/>
    <property type="project" value="TreeGrafter"/>
</dbReference>
<comment type="subcellular location">
    <subcellularLocation>
        <location evidence="1 16">Mitochondrion membrane</location>
        <topology evidence="1 16">Multi-pass membrane protein</topology>
    </subcellularLocation>
</comment>
<keyword evidence="5 16" id="KW-0813">Transport</keyword>
<feature type="transmembrane region" description="Helical" evidence="16">
    <location>
        <begin position="326"/>
        <end position="350"/>
    </location>
</feature>
<dbReference type="InterPro" id="IPR003918">
    <property type="entry name" value="NADH_UbQ_OxRdtase"/>
</dbReference>
<keyword evidence="7 16" id="KW-0812">Transmembrane</keyword>
<name>A0A4P8Y334_PSECM</name>
<feature type="transmembrane region" description="Helical" evidence="16">
    <location>
        <begin position="175"/>
        <end position="197"/>
    </location>
</feature>
<keyword evidence="12 16" id="KW-0830">Ubiquinone</keyword>
<accession>A0A4P8Y334</accession>
<dbReference type="EC" id="7.1.1.2" evidence="3 16"/>
<evidence type="ECO:0000256" key="3">
    <source>
        <dbReference type="ARBA" id="ARBA00012944"/>
    </source>
</evidence>
<keyword evidence="13 16" id="KW-0496">Mitochondrion</keyword>
<comment type="catalytic activity">
    <reaction evidence="15 16">
        <text>a ubiquinone + NADH + 5 H(+)(in) = a ubiquinol + NAD(+) + 4 H(+)(out)</text>
        <dbReference type="Rhea" id="RHEA:29091"/>
        <dbReference type="Rhea" id="RHEA-COMP:9565"/>
        <dbReference type="Rhea" id="RHEA-COMP:9566"/>
        <dbReference type="ChEBI" id="CHEBI:15378"/>
        <dbReference type="ChEBI" id="CHEBI:16389"/>
        <dbReference type="ChEBI" id="CHEBI:17976"/>
        <dbReference type="ChEBI" id="CHEBI:57540"/>
        <dbReference type="ChEBI" id="CHEBI:57945"/>
        <dbReference type="EC" id="7.1.1.2"/>
    </reaction>
</comment>
<dbReference type="PANTHER" id="PTHR43507">
    <property type="entry name" value="NADH-UBIQUINONE OXIDOREDUCTASE CHAIN 4"/>
    <property type="match status" value="1"/>
</dbReference>
<dbReference type="AlphaFoldDB" id="A0A4P8Y334"/>
<dbReference type="GO" id="GO:0031966">
    <property type="term" value="C:mitochondrial membrane"/>
    <property type="evidence" value="ECO:0007669"/>
    <property type="project" value="UniProtKB-SubCell"/>
</dbReference>
<gene>
    <name evidence="18" type="primary">nad4</name>
</gene>
<dbReference type="GO" id="GO:0048039">
    <property type="term" value="F:ubiquinone binding"/>
    <property type="evidence" value="ECO:0007669"/>
    <property type="project" value="TreeGrafter"/>
</dbReference>
<comment type="similarity">
    <text evidence="2 16">Belongs to the complex I subunit 4 family.</text>
</comment>
<dbReference type="GO" id="GO:0042773">
    <property type="term" value="P:ATP synthesis coupled electron transport"/>
    <property type="evidence" value="ECO:0007669"/>
    <property type="project" value="InterPro"/>
</dbReference>
<geneLocation type="mitochondrion" evidence="18"/>
<evidence type="ECO:0000256" key="7">
    <source>
        <dbReference type="ARBA" id="ARBA00022692"/>
    </source>
</evidence>
<keyword evidence="11 16" id="KW-0520">NAD</keyword>
<evidence type="ECO:0000256" key="9">
    <source>
        <dbReference type="ARBA" id="ARBA00022982"/>
    </source>
</evidence>
<comment type="function">
    <text evidence="16">Core subunit of the mitochondrial membrane respiratory chain NADH dehydrogenase (Complex I) which catalyzes electron transfer from NADH through the respiratory chain, using ubiquinone as an electron acceptor. Essential for the catalytic activity and assembly of complex I.</text>
</comment>
<evidence type="ECO:0000256" key="15">
    <source>
        <dbReference type="ARBA" id="ARBA00049551"/>
    </source>
</evidence>
<feature type="domain" description="NADH:quinone oxidoreductase/Mrp antiporter transmembrane" evidence="17">
    <location>
        <begin position="97"/>
        <end position="380"/>
    </location>
</feature>
<feature type="transmembrane region" description="Helical" evidence="16">
    <location>
        <begin position="266"/>
        <end position="285"/>
    </location>
</feature>
<feature type="transmembrane region" description="Helical" evidence="16">
    <location>
        <begin position="414"/>
        <end position="440"/>
    </location>
</feature>
<feature type="transmembrane region" description="Helical" evidence="16">
    <location>
        <begin position="7"/>
        <end position="34"/>
    </location>
</feature>
<evidence type="ECO:0000256" key="16">
    <source>
        <dbReference type="RuleBase" id="RU003297"/>
    </source>
</evidence>
<dbReference type="GO" id="GO:0015990">
    <property type="term" value="P:electron transport coupled proton transport"/>
    <property type="evidence" value="ECO:0007669"/>
    <property type="project" value="TreeGrafter"/>
</dbReference>
<evidence type="ECO:0000259" key="17">
    <source>
        <dbReference type="Pfam" id="PF00361"/>
    </source>
</evidence>
<evidence type="ECO:0000256" key="6">
    <source>
        <dbReference type="ARBA" id="ARBA00022660"/>
    </source>
</evidence>
<feature type="transmembrane region" description="Helical" evidence="16">
    <location>
        <begin position="204"/>
        <end position="226"/>
    </location>
</feature>
<dbReference type="Pfam" id="PF00361">
    <property type="entry name" value="Proton_antipo_M"/>
    <property type="match status" value="1"/>
</dbReference>
<dbReference type="EMBL" id="MH614274">
    <property type="protein sequence ID" value="QCT09602.1"/>
    <property type="molecule type" value="Genomic_DNA"/>
</dbReference>
<evidence type="ECO:0000256" key="1">
    <source>
        <dbReference type="ARBA" id="ARBA00004225"/>
    </source>
</evidence>
<reference evidence="18" key="1">
    <citation type="submission" date="2018-07" db="EMBL/GenBank/DDBJ databases">
        <authorList>
            <person name="Schultz J.H."/>
            <person name="Alsobrook G.G."/>
            <person name="Anderson K.R."/>
            <person name="Babbitt C.R."/>
            <person name="Behnia M."/>
            <person name="Cruz P.A."/>
            <person name="Ducellier S."/>
            <person name="Eliason G.M."/>
            <person name="Ford J.E."/>
            <person name="Hamm P.S."/>
            <person name="Johnson L."/>
            <person name="Jurgensen S."/>
            <person name="Da Jung Kim J."/>
            <person name="Lozano E."/>
            <person name="Maldonado A.A."/>
            <person name="Martin H."/>
            <person name="Matheson B.T."/>
            <person name="Oviedo O.J."/>
            <person name="Paudel P."/>
            <person name="Spears G."/>
            <person name="Stewart E.M."/>
            <person name="Tannirat A."/>
            <person name="Weinbaum O.L."/>
            <person name="Weston F.E."/>
            <person name="Bu L."/>
            <person name="Natvig D.O."/>
            <person name="Adema C.M."/>
        </authorList>
    </citation>
    <scope>NUCLEOTIDE SEQUENCE</scope>
    <source>
        <strain evidence="18">LS3</strain>
    </source>
</reference>
<feature type="transmembrane region" description="Helical" evidence="16">
    <location>
        <begin position="79"/>
        <end position="97"/>
    </location>
</feature>
<feature type="transmembrane region" description="Helical" evidence="16">
    <location>
        <begin position="46"/>
        <end position="67"/>
    </location>
</feature>
<dbReference type="PRINTS" id="PR01437">
    <property type="entry name" value="NUOXDRDTASE4"/>
</dbReference>
<evidence type="ECO:0000256" key="4">
    <source>
        <dbReference type="ARBA" id="ARBA00021006"/>
    </source>
</evidence>
<feature type="transmembrane region" description="Helical" evidence="16">
    <location>
        <begin position="103"/>
        <end position="123"/>
    </location>
</feature>
<evidence type="ECO:0000256" key="8">
    <source>
        <dbReference type="ARBA" id="ARBA00022967"/>
    </source>
</evidence>
<keyword evidence="9 16" id="KW-0249">Electron transport</keyword>
<feature type="transmembrane region" description="Helical" evidence="16">
    <location>
        <begin position="291"/>
        <end position="314"/>
    </location>
</feature>
<proteinExistence type="inferred from homology"/>